<dbReference type="RefSeq" id="WP_207367186.1">
    <property type="nucleotide sequence ID" value="NZ_JAFMYV010000016.1"/>
</dbReference>
<gene>
    <name evidence="3" type="ORF">J2I47_24120</name>
</gene>
<reference evidence="3" key="1">
    <citation type="submission" date="2021-03" db="EMBL/GenBank/DDBJ databases">
        <title>Fibrella sp. HMF5335 genome sequencing and assembly.</title>
        <authorList>
            <person name="Kang H."/>
            <person name="Kim H."/>
            <person name="Bae S."/>
            <person name="Joh K."/>
        </authorList>
    </citation>
    <scope>NUCLEOTIDE SEQUENCE</scope>
    <source>
        <strain evidence="3">HMF5335</strain>
    </source>
</reference>
<dbReference type="InterPro" id="IPR036513">
    <property type="entry name" value="STAS_dom_sf"/>
</dbReference>
<evidence type="ECO:0000256" key="1">
    <source>
        <dbReference type="SAM" id="MobiDB-lite"/>
    </source>
</evidence>
<dbReference type="SUPFAM" id="SSF52091">
    <property type="entry name" value="SpoIIaa-like"/>
    <property type="match status" value="1"/>
</dbReference>
<dbReference type="PROSITE" id="PS50801">
    <property type="entry name" value="STAS"/>
    <property type="match status" value="1"/>
</dbReference>
<dbReference type="Gene3D" id="3.30.750.24">
    <property type="entry name" value="STAS domain"/>
    <property type="match status" value="1"/>
</dbReference>
<protein>
    <submittedName>
        <fullName evidence="3">Anti-anti-sigma factor</fullName>
    </submittedName>
</protein>
<dbReference type="Proteomes" id="UP000664034">
    <property type="component" value="Unassembled WGS sequence"/>
</dbReference>
<name>A0A939GI80_9BACT</name>
<evidence type="ECO:0000313" key="3">
    <source>
        <dbReference type="EMBL" id="MBO0939657.1"/>
    </source>
</evidence>
<proteinExistence type="predicted"/>
<sequence>MEFTTEKTERYALLRLSETEFANTVPADFEGACRGLLREGFSRLIVDLATVQTVDDAGLMAIRKINRQCSNELGLLVLVTKNDELTDFLEDARITDLTILPTVEEAIDAVFMNELENDFGSGADDEYDGELDEGFEPER</sequence>
<dbReference type="EMBL" id="JAFMYV010000016">
    <property type="protein sequence ID" value="MBO0939657.1"/>
    <property type="molecule type" value="Genomic_DNA"/>
</dbReference>
<feature type="compositionally biased region" description="Acidic residues" evidence="1">
    <location>
        <begin position="123"/>
        <end position="139"/>
    </location>
</feature>
<keyword evidence="4" id="KW-1185">Reference proteome</keyword>
<dbReference type="InterPro" id="IPR002645">
    <property type="entry name" value="STAS_dom"/>
</dbReference>
<dbReference type="Pfam" id="PF01740">
    <property type="entry name" value="STAS"/>
    <property type="match status" value="1"/>
</dbReference>
<evidence type="ECO:0000313" key="4">
    <source>
        <dbReference type="Proteomes" id="UP000664034"/>
    </source>
</evidence>
<comment type="caution">
    <text evidence="3">The sequence shown here is derived from an EMBL/GenBank/DDBJ whole genome shotgun (WGS) entry which is preliminary data.</text>
</comment>
<evidence type="ECO:0000259" key="2">
    <source>
        <dbReference type="PROSITE" id="PS50801"/>
    </source>
</evidence>
<accession>A0A939GI80</accession>
<feature type="region of interest" description="Disordered" evidence="1">
    <location>
        <begin position="119"/>
        <end position="139"/>
    </location>
</feature>
<feature type="domain" description="STAS" evidence="2">
    <location>
        <begin position="1"/>
        <end position="110"/>
    </location>
</feature>
<organism evidence="3 4">
    <name type="scientific">Fibrella rubiginis</name>
    <dbReference type="NCBI Taxonomy" id="2817060"/>
    <lineage>
        <taxon>Bacteria</taxon>
        <taxon>Pseudomonadati</taxon>
        <taxon>Bacteroidota</taxon>
        <taxon>Cytophagia</taxon>
        <taxon>Cytophagales</taxon>
        <taxon>Spirosomataceae</taxon>
        <taxon>Fibrella</taxon>
    </lineage>
</organism>
<dbReference type="AlphaFoldDB" id="A0A939GI80"/>